<evidence type="ECO:0000313" key="3">
    <source>
        <dbReference type="EMBL" id="MFG3816909.1"/>
    </source>
</evidence>
<dbReference type="EMBL" id="JAZAQF010000028">
    <property type="protein sequence ID" value="MFG3816909.1"/>
    <property type="molecule type" value="Genomic_DNA"/>
</dbReference>
<name>A0ABW7C9W7_9CYAN</name>
<comment type="caution">
    <text evidence="3">The sequence shown here is derived from an EMBL/GenBank/DDBJ whole genome shotgun (WGS) entry which is preliminary data.</text>
</comment>
<evidence type="ECO:0000313" key="4">
    <source>
        <dbReference type="Proteomes" id="UP001604335"/>
    </source>
</evidence>
<keyword evidence="4" id="KW-1185">Reference proteome</keyword>
<sequence length="464" mass="52213">MTSIAPKVPILNITLDNISQQKLLANLKRGGWVTTPNIDHLVKTRKDEVFDTIYHKADYLVCDSQVLIFVAKLMGHHITDKISGSDFFPVFYEYYAHDPEMTIFLLGAMEGVAEKARHLINEKVGREMVTGVYSPPFGFERDSTECAKIVDLINQSRANVLLVGVGAPKQEKWFYRHRHLLKHVTVAFGFGATIDFEAGNVPRSPRWMSHVGLEWLFRLSCEPKRLWRRYLVDSLPFFMDLGAALLGRYQLHRPIGILLQEAGFLTEGQLQELIEWYELRQPLPLEQILLAKGVVQPPVLQFFETVLPRLGERSGVDLQSRSAIVQLCEQAGLLTPQQRRELEASDSPSPELVAIERGWLSAQMVRLLQLAVTSGGLTLKPEAALYRAGLIDFDWIAAARAYQRNPQWLTLGELAVARGLISHRLLVFMQEHQAELSTLPDPQALRDRLAAAGLAAPNGLERAA</sequence>
<keyword evidence="1" id="KW-0328">Glycosyltransferase</keyword>
<dbReference type="PANTHER" id="PTHR34136">
    <property type="match status" value="1"/>
</dbReference>
<dbReference type="PANTHER" id="PTHR34136:SF1">
    <property type="entry name" value="UDP-N-ACETYL-D-MANNOSAMINURONIC ACID TRANSFERASE"/>
    <property type="match status" value="1"/>
</dbReference>
<dbReference type="Pfam" id="PF03808">
    <property type="entry name" value="Glyco_tran_WecG"/>
    <property type="match status" value="1"/>
</dbReference>
<gene>
    <name evidence="3" type="ORF">VPK24_04620</name>
</gene>
<keyword evidence="2" id="KW-0808">Transferase</keyword>
<evidence type="ECO:0000256" key="1">
    <source>
        <dbReference type="ARBA" id="ARBA00022676"/>
    </source>
</evidence>
<dbReference type="RefSeq" id="WP_393010940.1">
    <property type="nucleotide sequence ID" value="NZ_JAZAQF010000028.1"/>
</dbReference>
<accession>A0ABW7C9W7</accession>
<dbReference type="NCBIfam" id="TIGR00696">
    <property type="entry name" value="wecG_tagA_cpsF"/>
    <property type="match status" value="1"/>
</dbReference>
<reference evidence="4" key="1">
    <citation type="journal article" date="2024" name="Algal Res.">
        <title>Biochemical, toxicological and genomic investigation of a high-biomass producing Limnothrix strain isolated from Italian shallow drinking water reservoir.</title>
        <authorList>
            <person name="Simonazzi M."/>
            <person name="Shishido T.K."/>
            <person name="Delbaje E."/>
            <person name="Wahlsten M."/>
            <person name="Fewer D.P."/>
            <person name="Sivonen K."/>
            <person name="Pezzolesi L."/>
            <person name="Pistocchi R."/>
        </authorList>
    </citation>
    <scope>NUCLEOTIDE SEQUENCE [LARGE SCALE GENOMIC DNA]</scope>
    <source>
        <strain evidence="4">LRLZ20PSL1</strain>
    </source>
</reference>
<evidence type="ECO:0000256" key="2">
    <source>
        <dbReference type="ARBA" id="ARBA00022679"/>
    </source>
</evidence>
<dbReference type="InterPro" id="IPR004629">
    <property type="entry name" value="WecG_TagA_CpsF"/>
</dbReference>
<proteinExistence type="predicted"/>
<protein>
    <submittedName>
        <fullName evidence="3">WecB/TagA/CpsF family glycosyltransferase</fullName>
    </submittedName>
</protein>
<organism evidence="3 4">
    <name type="scientific">Limnothrix redekei LRLZ20PSL1</name>
    <dbReference type="NCBI Taxonomy" id="3112953"/>
    <lineage>
        <taxon>Bacteria</taxon>
        <taxon>Bacillati</taxon>
        <taxon>Cyanobacteriota</taxon>
        <taxon>Cyanophyceae</taxon>
        <taxon>Pseudanabaenales</taxon>
        <taxon>Pseudanabaenaceae</taxon>
        <taxon>Limnothrix</taxon>
    </lineage>
</organism>
<dbReference type="Proteomes" id="UP001604335">
    <property type="component" value="Unassembled WGS sequence"/>
</dbReference>
<dbReference type="CDD" id="cd06533">
    <property type="entry name" value="Glyco_transf_WecG_TagA"/>
    <property type="match status" value="1"/>
</dbReference>